<accession>A0A2V3INC7</accession>
<keyword evidence="3" id="KW-1185">Reference proteome</keyword>
<dbReference type="OrthoDB" id="8300214at2759"/>
<feature type="domain" description="Haem-binding uptake Tiki superfamily ChaN" evidence="1">
    <location>
        <begin position="112"/>
        <end position="315"/>
    </location>
</feature>
<dbReference type="EMBL" id="NBIV01000119">
    <property type="protein sequence ID" value="PXF43573.1"/>
    <property type="molecule type" value="Genomic_DNA"/>
</dbReference>
<proteinExistence type="predicted"/>
<dbReference type="CDD" id="cd14727">
    <property type="entry name" value="ChanN-like"/>
    <property type="match status" value="1"/>
</dbReference>
<dbReference type="Pfam" id="PF04187">
    <property type="entry name" value="Cofac_haem_bdg"/>
    <property type="match status" value="1"/>
</dbReference>
<sequence>MQIGFLPCVPPAGSGRTQILRRNALCDQNVRLRFNQTRMSSAKSVALSRRAALKGISAAGLGLCFTTSNPRTAEARRFSQPDFVYDAKSGSFVPPSAIDTLLRRDYGSRFDRCIVAGEIHDNMRTHAAQLAIIDSARRLDDGKQLIVGFEQFYRTHDHLLDLYVKGLLSVNSLLQVTDWENTWGVDPKLYLPIFEYCRIYGIPMRGLNVPRQFVVHVNRLGLDGLPDELKEFLPDNIDLSNRAHYEHFVQLVQEGHDIHELDPRILRRYYEVQVLWEEWMSQSVAMSLGSKPNTRMVALIGSGHVEGRFGFPDRIEKRCNERPYTIVPRPVPWVRDEGFSLPQISGPEKNIADLVWYMKRRVDFV</sequence>
<evidence type="ECO:0000313" key="3">
    <source>
        <dbReference type="Proteomes" id="UP000247409"/>
    </source>
</evidence>
<dbReference type="AlphaFoldDB" id="A0A2V3INC7"/>
<evidence type="ECO:0000259" key="1">
    <source>
        <dbReference type="Pfam" id="PF04187"/>
    </source>
</evidence>
<dbReference type="Proteomes" id="UP000247409">
    <property type="component" value="Unassembled WGS sequence"/>
</dbReference>
<dbReference type="Gene3D" id="3.40.50.11550">
    <property type="match status" value="1"/>
</dbReference>
<organism evidence="2 3">
    <name type="scientific">Gracilariopsis chorda</name>
    <dbReference type="NCBI Taxonomy" id="448386"/>
    <lineage>
        <taxon>Eukaryota</taxon>
        <taxon>Rhodophyta</taxon>
        <taxon>Florideophyceae</taxon>
        <taxon>Rhodymeniophycidae</taxon>
        <taxon>Gracilariales</taxon>
        <taxon>Gracilariaceae</taxon>
        <taxon>Gracilariopsis</taxon>
    </lineage>
</organism>
<protein>
    <recommendedName>
        <fullName evidence="1">Haem-binding uptake Tiki superfamily ChaN domain-containing protein</fullName>
    </recommendedName>
</protein>
<comment type="caution">
    <text evidence="2">The sequence shown here is derived from an EMBL/GenBank/DDBJ whole genome shotgun (WGS) entry which is preliminary data.</text>
</comment>
<dbReference type="SUPFAM" id="SSF159501">
    <property type="entry name" value="EreA/ChaN-like"/>
    <property type="match status" value="1"/>
</dbReference>
<dbReference type="InterPro" id="IPR007314">
    <property type="entry name" value="Cofac_haem-bd_dom"/>
</dbReference>
<name>A0A2V3INC7_9FLOR</name>
<evidence type="ECO:0000313" key="2">
    <source>
        <dbReference type="EMBL" id="PXF43573.1"/>
    </source>
</evidence>
<gene>
    <name evidence="2" type="ORF">BWQ96_06685</name>
</gene>
<reference evidence="2 3" key="1">
    <citation type="journal article" date="2018" name="Mol. Biol. Evol.">
        <title>Analysis of the draft genome of the red seaweed Gracilariopsis chorda provides insights into genome size evolution in Rhodophyta.</title>
        <authorList>
            <person name="Lee J."/>
            <person name="Yang E.C."/>
            <person name="Graf L."/>
            <person name="Yang J.H."/>
            <person name="Qiu H."/>
            <person name="Zel Zion U."/>
            <person name="Chan C.X."/>
            <person name="Stephens T.G."/>
            <person name="Weber A.P.M."/>
            <person name="Boo G.H."/>
            <person name="Boo S.M."/>
            <person name="Kim K.M."/>
            <person name="Shin Y."/>
            <person name="Jung M."/>
            <person name="Lee S.J."/>
            <person name="Yim H.S."/>
            <person name="Lee J.H."/>
            <person name="Bhattacharya D."/>
            <person name="Yoon H.S."/>
        </authorList>
    </citation>
    <scope>NUCLEOTIDE SEQUENCE [LARGE SCALE GENOMIC DNA]</scope>
    <source>
        <strain evidence="2 3">SKKU-2015</strain>
        <tissue evidence="2">Whole body</tissue>
    </source>
</reference>